<keyword evidence="3" id="KW-0274">FAD</keyword>
<dbReference type="Proteomes" id="UP000237846">
    <property type="component" value="Unassembled WGS sequence"/>
</dbReference>
<dbReference type="GO" id="GO:0071949">
    <property type="term" value="F:FAD binding"/>
    <property type="evidence" value="ECO:0007669"/>
    <property type="project" value="InterPro"/>
</dbReference>
<dbReference type="OrthoDB" id="8670884at2"/>
<dbReference type="Gene3D" id="3.40.30.120">
    <property type="match status" value="1"/>
</dbReference>
<protein>
    <submittedName>
        <fullName evidence="5">4,5-epoxidase</fullName>
    </submittedName>
</protein>
<dbReference type="InterPro" id="IPR002938">
    <property type="entry name" value="FAD-bd"/>
</dbReference>
<dbReference type="PANTHER" id="PTHR43004">
    <property type="entry name" value="TRK SYSTEM POTASSIUM UPTAKE PROTEIN"/>
    <property type="match status" value="1"/>
</dbReference>
<dbReference type="GO" id="GO:0016709">
    <property type="term" value="F:oxidoreductase activity, acting on paired donors, with incorporation or reduction of molecular oxygen, NAD(P)H as one donor, and incorporation of one atom of oxygen"/>
    <property type="evidence" value="ECO:0007669"/>
    <property type="project" value="UniProtKB-ARBA"/>
</dbReference>
<dbReference type="PRINTS" id="PR00420">
    <property type="entry name" value="RNGMNOXGNASE"/>
</dbReference>
<keyword evidence="2" id="KW-0285">Flavoprotein</keyword>
<evidence type="ECO:0000313" key="5">
    <source>
        <dbReference type="EMBL" id="PRY02682.1"/>
    </source>
</evidence>
<organism evidence="5 6">
    <name type="scientific">Allonocardiopsis opalescens</name>
    <dbReference type="NCBI Taxonomy" id="1144618"/>
    <lineage>
        <taxon>Bacteria</taxon>
        <taxon>Bacillati</taxon>
        <taxon>Actinomycetota</taxon>
        <taxon>Actinomycetes</taxon>
        <taxon>Streptosporangiales</taxon>
        <taxon>Allonocardiopsis</taxon>
    </lineage>
</organism>
<dbReference type="RefSeq" id="WP_106240687.1">
    <property type="nucleotide sequence ID" value="NZ_PVZC01000001.1"/>
</dbReference>
<sequence>MATVLVVGAGPTGLALACELLGRGVDTVVADRAPGPAAGSRALGLTARGMEILHWLGAAGELPRRAVAAMGAGVYAGPRRLAHVRARPQEPPSVFLIGQAEVEAALRDRVAELGGTIRWEHELVDLAAGDGRVTAILKGPQGEARHPADWLVGCDGAHSTTRSLAGIAFEGDALPQTFLIADARIDWDRPADETAVWLHPDGVLAALPMPGDGQWRITASLPEGARVDTDRPEELLRRLLAERRGEPAPRLEAGGPVSAFRVQRRLAARYRSGRVLLAGDAAHVHSPSGGQGMNLGLGDAHNLGWKLALVANGRAAPELLDSYAAERRPVAAATVRDTTALTEAALSDRAAHRLLREWVVLPLSRTAPVRRQLMRAVSQLDTGYRRGPLAPATAPGGRALELLTGAPRPGDRGPDAEVRLPDGSTGTLLARMRGGWSLLLFGPPTPVQRELATGLRERLGPDLRVLKVANSTKTANTASWVDELLVDHCRAVRRGYRPARRDAVLLRPDGHIGWRALRGTDPVSWLSALLDRGAVR</sequence>
<evidence type="ECO:0000256" key="2">
    <source>
        <dbReference type="ARBA" id="ARBA00022630"/>
    </source>
</evidence>
<dbReference type="Gene3D" id="3.30.70.2450">
    <property type="match status" value="1"/>
</dbReference>
<keyword evidence="6" id="KW-1185">Reference proteome</keyword>
<name>A0A2T0QFJ3_9ACTN</name>
<dbReference type="Gene3D" id="3.50.50.60">
    <property type="entry name" value="FAD/NAD(P)-binding domain"/>
    <property type="match status" value="1"/>
</dbReference>
<dbReference type="InterPro" id="IPR050641">
    <property type="entry name" value="RIFMO-like"/>
</dbReference>
<dbReference type="PANTHER" id="PTHR43004:SF19">
    <property type="entry name" value="BINDING MONOOXYGENASE, PUTATIVE (JCVI)-RELATED"/>
    <property type="match status" value="1"/>
</dbReference>
<comment type="cofactor">
    <cofactor evidence="1">
        <name>FAD</name>
        <dbReference type="ChEBI" id="CHEBI:57692"/>
    </cofactor>
</comment>
<dbReference type="AlphaFoldDB" id="A0A2T0QFJ3"/>
<dbReference type="InterPro" id="IPR036188">
    <property type="entry name" value="FAD/NAD-bd_sf"/>
</dbReference>
<evidence type="ECO:0000259" key="4">
    <source>
        <dbReference type="Pfam" id="PF01494"/>
    </source>
</evidence>
<evidence type="ECO:0000313" key="6">
    <source>
        <dbReference type="Proteomes" id="UP000237846"/>
    </source>
</evidence>
<evidence type="ECO:0000256" key="3">
    <source>
        <dbReference type="ARBA" id="ARBA00022827"/>
    </source>
</evidence>
<feature type="domain" description="FAD-binding" evidence="4">
    <location>
        <begin position="2"/>
        <end position="337"/>
    </location>
</feature>
<gene>
    <name evidence="5" type="ORF">CLV72_1011285</name>
</gene>
<proteinExistence type="predicted"/>
<dbReference type="SUPFAM" id="SSF51905">
    <property type="entry name" value="FAD/NAD(P)-binding domain"/>
    <property type="match status" value="1"/>
</dbReference>
<dbReference type="Pfam" id="PF01494">
    <property type="entry name" value="FAD_binding_3"/>
    <property type="match status" value="1"/>
</dbReference>
<comment type="caution">
    <text evidence="5">The sequence shown here is derived from an EMBL/GenBank/DDBJ whole genome shotgun (WGS) entry which is preliminary data.</text>
</comment>
<accession>A0A2T0QFJ3</accession>
<evidence type="ECO:0000256" key="1">
    <source>
        <dbReference type="ARBA" id="ARBA00001974"/>
    </source>
</evidence>
<reference evidence="5 6" key="1">
    <citation type="submission" date="2018-03" db="EMBL/GenBank/DDBJ databases">
        <title>Genomic Encyclopedia of Archaeal and Bacterial Type Strains, Phase II (KMG-II): from individual species to whole genera.</title>
        <authorList>
            <person name="Goeker M."/>
        </authorList>
    </citation>
    <scope>NUCLEOTIDE SEQUENCE [LARGE SCALE GENOMIC DNA]</scope>
    <source>
        <strain evidence="5 6">DSM 45601</strain>
    </source>
</reference>
<dbReference type="EMBL" id="PVZC01000001">
    <property type="protein sequence ID" value="PRY02682.1"/>
    <property type="molecule type" value="Genomic_DNA"/>
</dbReference>